<dbReference type="PANTHER" id="PTHR32432:SF3">
    <property type="entry name" value="ETHANOLAMINE UTILIZATION PROTEIN EUTJ"/>
    <property type="match status" value="1"/>
</dbReference>
<proteinExistence type="predicted"/>
<dbReference type="Pfam" id="PF11104">
    <property type="entry name" value="PilM_2"/>
    <property type="match status" value="1"/>
</dbReference>
<name>A0A1G2SBQ4_9BACT</name>
<dbReference type="InterPro" id="IPR050696">
    <property type="entry name" value="FtsA/MreB"/>
</dbReference>
<dbReference type="PIRSF" id="PIRSF019169">
    <property type="entry name" value="PilM"/>
    <property type="match status" value="1"/>
</dbReference>
<evidence type="ECO:0000313" key="1">
    <source>
        <dbReference type="EMBL" id="OHA82463.1"/>
    </source>
</evidence>
<organism evidence="1 2">
    <name type="scientific">Candidatus Yonathbacteria bacterium RIFCSPLOWO2_01_FULL_43_27</name>
    <dbReference type="NCBI Taxonomy" id="1802726"/>
    <lineage>
        <taxon>Bacteria</taxon>
        <taxon>Candidatus Yonathiibacteriota</taxon>
    </lineage>
</organism>
<dbReference type="PANTHER" id="PTHR32432">
    <property type="entry name" value="CELL DIVISION PROTEIN FTSA-RELATED"/>
    <property type="match status" value="1"/>
</dbReference>
<evidence type="ECO:0008006" key="3">
    <source>
        <dbReference type="Google" id="ProtNLM"/>
    </source>
</evidence>
<dbReference type="AlphaFoldDB" id="A0A1G2SBQ4"/>
<dbReference type="NCBIfam" id="TIGR01175">
    <property type="entry name" value="pilM"/>
    <property type="match status" value="1"/>
</dbReference>
<protein>
    <recommendedName>
        <fullName evidence="3">SHS2 domain-containing protein</fullName>
    </recommendedName>
</protein>
<dbReference type="InterPro" id="IPR043129">
    <property type="entry name" value="ATPase_NBD"/>
</dbReference>
<reference evidence="1 2" key="1">
    <citation type="journal article" date="2016" name="Nat. Commun.">
        <title>Thousands of microbial genomes shed light on interconnected biogeochemical processes in an aquifer system.</title>
        <authorList>
            <person name="Anantharaman K."/>
            <person name="Brown C.T."/>
            <person name="Hug L.A."/>
            <person name="Sharon I."/>
            <person name="Castelle C.J."/>
            <person name="Probst A.J."/>
            <person name="Thomas B.C."/>
            <person name="Singh A."/>
            <person name="Wilkins M.J."/>
            <person name="Karaoz U."/>
            <person name="Brodie E.L."/>
            <person name="Williams K.H."/>
            <person name="Hubbard S.S."/>
            <person name="Banfield J.F."/>
        </authorList>
    </citation>
    <scope>NUCLEOTIDE SEQUENCE [LARGE SCALE GENOMIC DNA]</scope>
</reference>
<comment type="caution">
    <text evidence="1">The sequence shown here is derived from an EMBL/GenBank/DDBJ whole genome shotgun (WGS) entry which is preliminary data.</text>
</comment>
<dbReference type="CDD" id="cd24049">
    <property type="entry name" value="ASKHA_NBD_PilM"/>
    <property type="match status" value="1"/>
</dbReference>
<dbReference type="Gene3D" id="3.30.1490.300">
    <property type="match status" value="1"/>
</dbReference>
<dbReference type="STRING" id="1802726.A3B07_02460"/>
<gene>
    <name evidence="1" type="ORF">A3B07_02460</name>
</gene>
<dbReference type="EMBL" id="MHUV01000006">
    <property type="protein sequence ID" value="OHA82463.1"/>
    <property type="molecule type" value="Genomic_DNA"/>
</dbReference>
<accession>A0A1G2SBQ4</accession>
<evidence type="ECO:0000313" key="2">
    <source>
        <dbReference type="Proteomes" id="UP000178817"/>
    </source>
</evidence>
<dbReference type="InterPro" id="IPR005883">
    <property type="entry name" value="PilM"/>
</dbReference>
<dbReference type="Proteomes" id="UP000178817">
    <property type="component" value="Unassembled WGS sequence"/>
</dbReference>
<dbReference type="SUPFAM" id="SSF53067">
    <property type="entry name" value="Actin-like ATPase domain"/>
    <property type="match status" value="2"/>
</dbReference>
<sequence length="378" mass="40622">MSFFDPIKEILFGGHTGSSVGIDIGESSIKVVELEKSNEKVVLRNYGEISLGSRAGVSSGQATVLSPEKISAALKDLFNEMGISPKHTTFTIPFKSSLLSVVELPAVSKKEIETMIPLEARRYIPVPITEVTLDWWVLPKRKTDSKPPAISLPKSISAEPLGKVEVIIAAINNETIKKYEVVKRELRIANSSSHFEIEVFSTLRAVVGNDLSPVMVIDIGAGMTKFAIIEEGVVRASHVVSTGGQDITLAVSKSLKVSVADAEKIKCRTGMEGEEEGRDVFAVGELILAGITNEAGRFMENYENKYKIKISKIILVGGGANLKGLIDIFLKKFPSISVALGDPFARVDAPAFLAPVIKELSPNFAAALGSALKGIEEG</sequence>
<dbReference type="Gene3D" id="3.30.420.40">
    <property type="match status" value="2"/>
</dbReference>